<keyword evidence="3" id="KW-0804">Transcription</keyword>
<accession>A0ABW0FVL0</accession>
<gene>
    <name evidence="5" type="ORF">ACFPIE_16560</name>
</gene>
<evidence type="ECO:0000313" key="5">
    <source>
        <dbReference type="EMBL" id="MFC5345529.1"/>
    </source>
</evidence>
<evidence type="ECO:0000256" key="2">
    <source>
        <dbReference type="ARBA" id="ARBA00023125"/>
    </source>
</evidence>
<dbReference type="PROSITE" id="PS50949">
    <property type="entry name" value="HTH_GNTR"/>
    <property type="match status" value="1"/>
</dbReference>
<dbReference type="InterPro" id="IPR000524">
    <property type="entry name" value="Tscrpt_reg_HTH_GntR"/>
</dbReference>
<sequence length="204" mass="21966">MPDDPRDPFGAALAAIRSRLREGRFGWGEPLVIKDLALDLRLSATPVREALALLAGERLIERRRGQGYVFPGLTTADVIDLYDLHWTYLHAALTLHGRGAATLQKVLGSHGDAPALPALFEAVVEHTGNEALIQAHADVLARLSGPARLEAELVSGLEARVAAMTAAIGRGEIAALLDQLEAFHRARSSQAGEIARRLRRGPQI</sequence>
<dbReference type="InterPro" id="IPR036390">
    <property type="entry name" value="WH_DNA-bd_sf"/>
</dbReference>
<reference evidence="6" key="1">
    <citation type="journal article" date="2019" name="Int. J. Syst. Evol. Microbiol.">
        <title>The Global Catalogue of Microorganisms (GCM) 10K type strain sequencing project: providing services to taxonomists for standard genome sequencing and annotation.</title>
        <authorList>
            <consortium name="The Broad Institute Genomics Platform"/>
            <consortium name="The Broad Institute Genome Sequencing Center for Infectious Disease"/>
            <person name="Wu L."/>
            <person name="Ma J."/>
        </authorList>
    </citation>
    <scope>NUCLEOTIDE SEQUENCE [LARGE SCALE GENOMIC DNA]</scope>
    <source>
        <strain evidence="6">JCM 12125</strain>
    </source>
</reference>
<dbReference type="Gene3D" id="1.10.10.10">
    <property type="entry name" value="Winged helix-like DNA-binding domain superfamily/Winged helix DNA-binding domain"/>
    <property type="match status" value="1"/>
</dbReference>
<name>A0ABW0FVL0_9CAUL</name>
<keyword evidence="1" id="KW-0805">Transcription regulation</keyword>
<evidence type="ECO:0000256" key="3">
    <source>
        <dbReference type="ARBA" id="ARBA00023163"/>
    </source>
</evidence>
<organism evidence="5 6">
    <name type="scientific">Brevundimonas staleyi</name>
    <dbReference type="NCBI Taxonomy" id="74326"/>
    <lineage>
        <taxon>Bacteria</taxon>
        <taxon>Pseudomonadati</taxon>
        <taxon>Pseudomonadota</taxon>
        <taxon>Alphaproteobacteria</taxon>
        <taxon>Caulobacterales</taxon>
        <taxon>Caulobacteraceae</taxon>
        <taxon>Brevundimonas</taxon>
    </lineage>
</organism>
<proteinExistence type="predicted"/>
<dbReference type="Pfam" id="PF00392">
    <property type="entry name" value="GntR"/>
    <property type="match status" value="1"/>
</dbReference>
<keyword evidence="6" id="KW-1185">Reference proteome</keyword>
<protein>
    <submittedName>
        <fullName evidence="5">GntR family transcriptional regulator</fullName>
    </submittedName>
</protein>
<dbReference type="Proteomes" id="UP001596152">
    <property type="component" value="Unassembled WGS sequence"/>
</dbReference>
<keyword evidence="2" id="KW-0238">DNA-binding</keyword>
<dbReference type="PANTHER" id="PTHR43537:SF5">
    <property type="entry name" value="UXU OPERON TRANSCRIPTIONAL REGULATOR"/>
    <property type="match status" value="1"/>
</dbReference>
<dbReference type="RefSeq" id="WP_374036518.1">
    <property type="nucleotide sequence ID" value="NZ_CP169082.1"/>
</dbReference>
<dbReference type="EMBL" id="JBHSLF010000050">
    <property type="protein sequence ID" value="MFC5345529.1"/>
    <property type="molecule type" value="Genomic_DNA"/>
</dbReference>
<evidence type="ECO:0000256" key="1">
    <source>
        <dbReference type="ARBA" id="ARBA00023015"/>
    </source>
</evidence>
<dbReference type="SUPFAM" id="SSF46785">
    <property type="entry name" value="Winged helix' DNA-binding domain"/>
    <property type="match status" value="1"/>
</dbReference>
<dbReference type="SMART" id="SM00345">
    <property type="entry name" value="HTH_GNTR"/>
    <property type="match status" value="1"/>
</dbReference>
<dbReference type="InterPro" id="IPR036388">
    <property type="entry name" value="WH-like_DNA-bd_sf"/>
</dbReference>
<evidence type="ECO:0000259" key="4">
    <source>
        <dbReference type="PROSITE" id="PS50949"/>
    </source>
</evidence>
<evidence type="ECO:0000313" key="6">
    <source>
        <dbReference type="Proteomes" id="UP001596152"/>
    </source>
</evidence>
<comment type="caution">
    <text evidence="5">The sequence shown here is derived from an EMBL/GenBank/DDBJ whole genome shotgun (WGS) entry which is preliminary data.</text>
</comment>
<feature type="domain" description="HTH gntR-type" evidence="4">
    <location>
        <begin position="6"/>
        <end position="73"/>
    </location>
</feature>
<dbReference type="PANTHER" id="PTHR43537">
    <property type="entry name" value="TRANSCRIPTIONAL REGULATOR, GNTR FAMILY"/>
    <property type="match status" value="1"/>
</dbReference>